<dbReference type="InterPro" id="IPR008331">
    <property type="entry name" value="Ferritin_DPS_dom"/>
</dbReference>
<keyword evidence="3 7" id="KW-0479">Metal-binding</keyword>
<keyword evidence="11" id="KW-1185">Reference proteome</keyword>
<dbReference type="Proteomes" id="UP000184212">
    <property type="component" value="Unassembled WGS sequence"/>
</dbReference>
<feature type="domain" description="Ferritin-like diiron" evidence="9">
    <location>
        <begin position="10"/>
        <end position="155"/>
    </location>
</feature>
<evidence type="ECO:0000256" key="3">
    <source>
        <dbReference type="ARBA" id="ARBA00022723"/>
    </source>
</evidence>
<proteinExistence type="inferred from homology"/>
<keyword evidence="5 7" id="KW-0408">Iron</keyword>
<feature type="binding site" evidence="7">
    <location>
        <position position="137"/>
    </location>
    <ligand>
        <name>Fe cation</name>
        <dbReference type="ChEBI" id="CHEBI:24875"/>
        <label>1</label>
    </ligand>
</feature>
<dbReference type="RefSeq" id="WP_073132082.1">
    <property type="nucleotide sequence ID" value="NZ_FQWQ01000001.1"/>
</dbReference>
<feature type="binding site" evidence="7">
    <location>
        <position position="104"/>
    </location>
    <ligand>
        <name>Fe cation</name>
        <dbReference type="ChEBI" id="CHEBI:24875"/>
        <label>1</label>
    </ligand>
</feature>
<dbReference type="InterPro" id="IPR012347">
    <property type="entry name" value="Ferritin-like"/>
</dbReference>
<dbReference type="GO" id="GO:0005737">
    <property type="term" value="C:cytoplasm"/>
    <property type="evidence" value="ECO:0007669"/>
    <property type="project" value="UniProtKB-SubCell"/>
</dbReference>
<evidence type="ECO:0000256" key="6">
    <source>
        <dbReference type="ARBA" id="ARBA00054546"/>
    </source>
</evidence>
<dbReference type="PROSITE" id="PS50905">
    <property type="entry name" value="FERRITIN_LIKE"/>
    <property type="match status" value="1"/>
</dbReference>
<comment type="subcellular location">
    <subcellularLocation>
        <location evidence="8">Cytoplasm</location>
    </subcellularLocation>
</comment>
<dbReference type="GO" id="GO:0006879">
    <property type="term" value="P:intracellular iron ion homeostasis"/>
    <property type="evidence" value="ECO:0007669"/>
    <property type="project" value="UniProtKB-KW"/>
</dbReference>
<dbReference type="GO" id="GO:0042802">
    <property type="term" value="F:identical protein binding"/>
    <property type="evidence" value="ECO:0007669"/>
    <property type="project" value="UniProtKB-ARBA"/>
</dbReference>
<evidence type="ECO:0000256" key="8">
    <source>
        <dbReference type="RuleBase" id="RU361145"/>
    </source>
</evidence>
<keyword evidence="2 8" id="KW-0409">Iron storage</keyword>
<name>A0A1M5LN93_9BACT</name>
<dbReference type="PANTHER" id="PTHR11431">
    <property type="entry name" value="FERRITIN"/>
    <property type="match status" value="1"/>
</dbReference>
<comment type="catalytic activity">
    <reaction evidence="8">
        <text>4 Fe(2+) + O2 + 6 H2O = 4 iron(III) oxide-hydroxide + 12 H(+)</text>
        <dbReference type="Rhea" id="RHEA:11972"/>
        <dbReference type="ChEBI" id="CHEBI:15377"/>
        <dbReference type="ChEBI" id="CHEBI:15378"/>
        <dbReference type="ChEBI" id="CHEBI:15379"/>
        <dbReference type="ChEBI" id="CHEBI:29033"/>
        <dbReference type="ChEBI" id="CHEBI:78619"/>
        <dbReference type="EC" id="1.16.3.2"/>
    </reaction>
</comment>
<dbReference type="GO" id="GO:0016491">
    <property type="term" value="F:oxidoreductase activity"/>
    <property type="evidence" value="ECO:0007669"/>
    <property type="project" value="UniProtKB-KW"/>
</dbReference>
<keyword evidence="8" id="KW-0963">Cytoplasm</keyword>
<dbReference type="OrthoDB" id="9801481at2"/>
<dbReference type="GO" id="GO:0006826">
    <property type="term" value="P:iron ion transport"/>
    <property type="evidence" value="ECO:0007669"/>
    <property type="project" value="InterPro"/>
</dbReference>
<dbReference type="STRING" id="947013.SAMN04488109_1304"/>
<dbReference type="Gene3D" id="1.20.1260.10">
    <property type="match status" value="1"/>
</dbReference>
<feature type="binding site" evidence="7">
    <location>
        <position position="27"/>
    </location>
    <ligand>
        <name>Fe cation</name>
        <dbReference type="ChEBI" id="CHEBI:24875"/>
        <label>1</label>
    </ligand>
</feature>
<comment type="function">
    <text evidence="8">Iron-storage protein.</text>
</comment>
<comment type="similarity">
    <text evidence="1 8">Belongs to the ferritin family. Prokaryotic subfamily.</text>
</comment>
<dbReference type="CDD" id="cd01055">
    <property type="entry name" value="Nonheme_Ferritin"/>
    <property type="match status" value="1"/>
</dbReference>
<dbReference type="EMBL" id="FQWQ01000001">
    <property type="protein sequence ID" value="SHG66380.1"/>
    <property type="molecule type" value="Genomic_DNA"/>
</dbReference>
<sequence>MKKQTYTPARSITPEIETLLNKQIVMEGKSSAAYLSMASWCDTQGYEISAEFLYKHSEEERRHMLKLFRYVNAAGGHALQPEVTGIKHEFKSLREVFEQVLFHEIEVTKSINNIVDQCLQIKDFATFNFLQWYVNEQREEETLARRAVEIFDIIGEEGVGLFMIDQEVGKLEAYAARVSGKIGTDRG</sequence>
<dbReference type="Pfam" id="PF00210">
    <property type="entry name" value="Ferritin"/>
    <property type="match status" value="1"/>
</dbReference>
<organism evidence="10 11">
    <name type="scientific">Chryseolinea serpens</name>
    <dbReference type="NCBI Taxonomy" id="947013"/>
    <lineage>
        <taxon>Bacteria</taxon>
        <taxon>Pseudomonadati</taxon>
        <taxon>Bacteroidota</taxon>
        <taxon>Cytophagia</taxon>
        <taxon>Cytophagales</taxon>
        <taxon>Fulvivirgaceae</taxon>
        <taxon>Chryseolinea</taxon>
    </lineage>
</organism>
<evidence type="ECO:0000259" key="9">
    <source>
        <dbReference type="PROSITE" id="PS50905"/>
    </source>
</evidence>
<dbReference type="AlphaFoldDB" id="A0A1M5LN93"/>
<evidence type="ECO:0000256" key="4">
    <source>
        <dbReference type="ARBA" id="ARBA00023002"/>
    </source>
</evidence>
<accession>A0A1M5LN93</accession>
<dbReference type="InterPro" id="IPR009040">
    <property type="entry name" value="Ferritin-like_diiron"/>
</dbReference>
<evidence type="ECO:0000256" key="1">
    <source>
        <dbReference type="ARBA" id="ARBA00006950"/>
    </source>
</evidence>
<evidence type="ECO:0000313" key="11">
    <source>
        <dbReference type="Proteomes" id="UP000184212"/>
    </source>
</evidence>
<protein>
    <recommendedName>
        <fullName evidence="8">Ferritin</fullName>
        <ecNumber evidence="8">1.16.3.2</ecNumber>
    </recommendedName>
</protein>
<feature type="binding site" evidence="7">
    <location>
        <position position="60"/>
    </location>
    <ligand>
        <name>Fe cation</name>
        <dbReference type="ChEBI" id="CHEBI:24875"/>
        <label>1</label>
    </ligand>
</feature>
<evidence type="ECO:0000256" key="2">
    <source>
        <dbReference type="ARBA" id="ARBA00022434"/>
    </source>
</evidence>
<dbReference type="InterPro" id="IPR041719">
    <property type="entry name" value="Ferritin_prok"/>
</dbReference>
<dbReference type="FunFam" id="1.20.1260.10:FF:000001">
    <property type="entry name" value="Non-heme ferritin"/>
    <property type="match status" value="1"/>
</dbReference>
<dbReference type="EC" id="1.16.3.2" evidence="8"/>
<dbReference type="InterPro" id="IPR001519">
    <property type="entry name" value="Ferritin"/>
</dbReference>
<dbReference type="SUPFAM" id="SSF47240">
    <property type="entry name" value="Ferritin-like"/>
    <property type="match status" value="1"/>
</dbReference>
<reference evidence="10 11" key="1">
    <citation type="submission" date="2016-11" db="EMBL/GenBank/DDBJ databases">
        <authorList>
            <person name="Jaros S."/>
            <person name="Januszkiewicz K."/>
            <person name="Wedrychowicz H."/>
        </authorList>
    </citation>
    <scope>NUCLEOTIDE SEQUENCE [LARGE SCALE GENOMIC DNA]</scope>
    <source>
        <strain evidence="10 11">DSM 24574</strain>
    </source>
</reference>
<evidence type="ECO:0000256" key="5">
    <source>
        <dbReference type="ARBA" id="ARBA00023004"/>
    </source>
</evidence>
<evidence type="ECO:0000313" key="10">
    <source>
        <dbReference type="EMBL" id="SHG66380.1"/>
    </source>
</evidence>
<dbReference type="InterPro" id="IPR009078">
    <property type="entry name" value="Ferritin-like_SF"/>
</dbReference>
<gene>
    <name evidence="10" type="ORF">SAMN04488109_1304</name>
</gene>
<feature type="binding site" evidence="7">
    <location>
        <position position="63"/>
    </location>
    <ligand>
        <name>Fe cation</name>
        <dbReference type="ChEBI" id="CHEBI:24875"/>
        <label>1</label>
    </ligand>
</feature>
<keyword evidence="4" id="KW-0560">Oxidoreductase</keyword>
<dbReference type="GO" id="GO:0008198">
    <property type="term" value="F:ferrous iron binding"/>
    <property type="evidence" value="ECO:0007669"/>
    <property type="project" value="TreeGrafter"/>
</dbReference>
<dbReference type="GO" id="GO:0008199">
    <property type="term" value="F:ferric iron binding"/>
    <property type="evidence" value="ECO:0007669"/>
    <property type="project" value="InterPro"/>
</dbReference>
<dbReference type="PANTHER" id="PTHR11431:SF127">
    <property type="entry name" value="BACTERIAL NON-HEME FERRITIN"/>
    <property type="match status" value="1"/>
</dbReference>
<comment type="function">
    <text evidence="6">May alleviate iron toxicity in the presence of oxygen.</text>
</comment>
<evidence type="ECO:0000256" key="7">
    <source>
        <dbReference type="PIRSR" id="PIRSR601519-1"/>
    </source>
</evidence>